<dbReference type="RefSeq" id="WP_154306910.1">
    <property type="nucleotide sequence ID" value="NZ_WKKI01000007.1"/>
</dbReference>
<organism evidence="1 2">
    <name type="scientific">Metabacillus lacus</name>
    <dbReference type="NCBI Taxonomy" id="1983721"/>
    <lineage>
        <taxon>Bacteria</taxon>
        <taxon>Bacillati</taxon>
        <taxon>Bacillota</taxon>
        <taxon>Bacilli</taxon>
        <taxon>Bacillales</taxon>
        <taxon>Bacillaceae</taxon>
        <taxon>Metabacillus</taxon>
    </lineage>
</organism>
<proteinExistence type="predicted"/>
<keyword evidence="2" id="KW-1185">Reference proteome</keyword>
<evidence type="ECO:0000313" key="1">
    <source>
        <dbReference type="EMBL" id="MRX71774.1"/>
    </source>
</evidence>
<accession>A0A7X2IY27</accession>
<protein>
    <submittedName>
        <fullName evidence="1">Cytosolic protein</fullName>
    </submittedName>
</protein>
<reference evidence="1 2" key="1">
    <citation type="submission" date="2019-11" db="EMBL/GenBank/DDBJ databases">
        <title>Bacillus lacus genome.</title>
        <authorList>
            <person name="Allen C.J."/>
            <person name="Newman J.D."/>
        </authorList>
    </citation>
    <scope>NUCLEOTIDE SEQUENCE [LARGE SCALE GENOMIC DNA]</scope>
    <source>
        <strain evidence="1 2">KCTC 33946</strain>
    </source>
</reference>
<dbReference type="EMBL" id="WKKI01000007">
    <property type="protein sequence ID" value="MRX71774.1"/>
    <property type="molecule type" value="Genomic_DNA"/>
</dbReference>
<evidence type="ECO:0000313" key="2">
    <source>
        <dbReference type="Proteomes" id="UP000448867"/>
    </source>
</evidence>
<gene>
    <name evidence="1" type="ORF">GJU40_06235</name>
</gene>
<comment type="caution">
    <text evidence="1">The sequence shown here is derived from an EMBL/GenBank/DDBJ whole genome shotgun (WGS) entry which is preliminary data.</text>
</comment>
<name>A0A7X2IY27_9BACI</name>
<dbReference type="AlphaFoldDB" id="A0A7X2IY27"/>
<dbReference type="OrthoDB" id="2353056at2"/>
<sequence>MSIIQKLQSIFSTHSETSENHPQEELRSRYYKTTAKKAVEVIENVLKDMNGVTVTSVSSERGEISVQVSKPRKAFMIITIISVRPFETAVDFSVTTETPLPFDFGYSKNAILSVYQKIDQSLQYVGSGLNASR</sequence>
<dbReference type="Proteomes" id="UP000448867">
    <property type="component" value="Unassembled WGS sequence"/>
</dbReference>